<evidence type="ECO:0000313" key="2">
    <source>
        <dbReference type="Proteomes" id="UP001229421"/>
    </source>
</evidence>
<organism evidence="1 2">
    <name type="scientific">Tagetes erecta</name>
    <name type="common">African marigold</name>
    <dbReference type="NCBI Taxonomy" id="13708"/>
    <lineage>
        <taxon>Eukaryota</taxon>
        <taxon>Viridiplantae</taxon>
        <taxon>Streptophyta</taxon>
        <taxon>Embryophyta</taxon>
        <taxon>Tracheophyta</taxon>
        <taxon>Spermatophyta</taxon>
        <taxon>Magnoliopsida</taxon>
        <taxon>eudicotyledons</taxon>
        <taxon>Gunneridae</taxon>
        <taxon>Pentapetalae</taxon>
        <taxon>asterids</taxon>
        <taxon>campanulids</taxon>
        <taxon>Asterales</taxon>
        <taxon>Asteraceae</taxon>
        <taxon>Asteroideae</taxon>
        <taxon>Heliantheae alliance</taxon>
        <taxon>Tageteae</taxon>
        <taxon>Tagetes</taxon>
    </lineage>
</organism>
<comment type="caution">
    <text evidence="1">The sequence shown here is derived from an EMBL/GenBank/DDBJ whole genome shotgun (WGS) entry which is preliminary data.</text>
</comment>
<proteinExistence type="predicted"/>
<protein>
    <submittedName>
        <fullName evidence="1">Uncharacterized protein</fullName>
    </submittedName>
</protein>
<gene>
    <name evidence="1" type="ORF">QVD17_30582</name>
</gene>
<sequence>MGESDGVLGRRYNGGNVTVVVTDVAIDSPEKGDMEVNSSSTTLLKKDIEEIEIAQIGGMLGYHSDSGTILVNGVKNVSL</sequence>
<keyword evidence="2" id="KW-1185">Reference proteome</keyword>
<accession>A0AAD8K2Y9</accession>
<evidence type="ECO:0000313" key="1">
    <source>
        <dbReference type="EMBL" id="KAK1414823.1"/>
    </source>
</evidence>
<dbReference type="Proteomes" id="UP001229421">
    <property type="component" value="Unassembled WGS sequence"/>
</dbReference>
<dbReference type="AlphaFoldDB" id="A0AAD8K2Y9"/>
<name>A0AAD8K2Y9_TARER</name>
<dbReference type="EMBL" id="JAUHHV010000008">
    <property type="protein sequence ID" value="KAK1414823.1"/>
    <property type="molecule type" value="Genomic_DNA"/>
</dbReference>
<reference evidence="1" key="1">
    <citation type="journal article" date="2023" name="bioRxiv">
        <title>Improved chromosome-level genome assembly for marigold (Tagetes erecta).</title>
        <authorList>
            <person name="Jiang F."/>
            <person name="Yuan L."/>
            <person name="Wang S."/>
            <person name="Wang H."/>
            <person name="Xu D."/>
            <person name="Wang A."/>
            <person name="Fan W."/>
        </authorList>
    </citation>
    <scope>NUCLEOTIDE SEQUENCE</scope>
    <source>
        <strain evidence="1">WSJ</strain>
        <tissue evidence="1">Leaf</tissue>
    </source>
</reference>